<dbReference type="InterPro" id="IPR006212">
    <property type="entry name" value="Furin_repeat"/>
</dbReference>
<dbReference type="RefSeq" id="XP_001424978.1">
    <property type="nucleotide sequence ID" value="XM_001424941.1"/>
</dbReference>
<feature type="transmembrane region" description="Helical" evidence="1">
    <location>
        <begin position="2501"/>
        <end position="2523"/>
    </location>
</feature>
<dbReference type="PANTHER" id="PTHR11319:SF35">
    <property type="entry name" value="OUTER MEMBRANE PROTEIN PMPC-RELATED"/>
    <property type="match status" value="1"/>
</dbReference>
<accession>A0BGB3</accession>
<protein>
    <recommendedName>
        <fullName evidence="4">Transmembrane protein</fullName>
    </recommendedName>
</protein>
<evidence type="ECO:0000313" key="3">
    <source>
        <dbReference type="Proteomes" id="UP000000600"/>
    </source>
</evidence>
<dbReference type="InterPro" id="IPR009030">
    <property type="entry name" value="Growth_fac_rcpt_cys_sf"/>
</dbReference>
<dbReference type="OMA" id="SAYFWEV"/>
<proteinExistence type="predicted"/>
<evidence type="ECO:0008006" key="4">
    <source>
        <dbReference type="Google" id="ProtNLM"/>
    </source>
</evidence>
<keyword evidence="1" id="KW-0812">Transmembrane</keyword>
<dbReference type="KEGG" id="ptm:GSPATT00028615001"/>
<reference evidence="2 3" key="1">
    <citation type="journal article" date="2006" name="Nature">
        <title>Global trends of whole-genome duplications revealed by the ciliate Paramecium tetraurelia.</title>
        <authorList>
            <consortium name="Genoscope"/>
            <person name="Aury J.-M."/>
            <person name="Jaillon O."/>
            <person name="Duret L."/>
            <person name="Noel B."/>
            <person name="Jubin C."/>
            <person name="Porcel B.M."/>
            <person name="Segurens B."/>
            <person name="Daubin V."/>
            <person name="Anthouard V."/>
            <person name="Aiach N."/>
            <person name="Arnaiz O."/>
            <person name="Billaut A."/>
            <person name="Beisson J."/>
            <person name="Blanc I."/>
            <person name="Bouhouche K."/>
            <person name="Camara F."/>
            <person name="Duharcourt S."/>
            <person name="Guigo R."/>
            <person name="Gogendeau D."/>
            <person name="Katinka M."/>
            <person name="Keller A.-M."/>
            <person name="Kissmehl R."/>
            <person name="Klotz C."/>
            <person name="Koll F."/>
            <person name="Le Moue A."/>
            <person name="Lepere C."/>
            <person name="Malinsky S."/>
            <person name="Nowacki M."/>
            <person name="Nowak J.K."/>
            <person name="Plattner H."/>
            <person name="Poulain J."/>
            <person name="Ruiz F."/>
            <person name="Serrano V."/>
            <person name="Zagulski M."/>
            <person name="Dessen P."/>
            <person name="Betermier M."/>
            <person name="Weissenbach J."/>
            <person name="Scarpelli C."/>
            <person name="Schachter V."/>
            <person name="Sperling L."/>
            <person name="Meyer E."/>
            <person name="Cohen J."/>
            <person name="Wincker P."/>
        </authorList>
    </citation>
    <scope>NUCLEOTIDE SEQUENCE [LARGE SCALE GENOMIC DNA]</scope>
    <source>
        <strain evidence="2 3">Stock d4-2</strain>
    </source>
</reference>
<keyword evidence="3" id="KW-1185">Reference proteome</keyword>
<dbReference type="EMBL" id="CT867992">
    <property type="protein sequence ID" value="CAK57580.1"/>
    <property type="molecule type" value="Genomic_DNA"/>
</dbReference>
<keyword evidence="1" id="KW-0472">Membrane</keyword>
<gene>
    <name evidence="2" type="ORF">GSPATT00028615001</name>
</gene>
<dbReference type="OrthoDB" id="304586at2759"/>
<dbReference type="eggNOG" id="KOG3525">
    <property type="taxonomic scope" value="Eukaryota"/>
</dbReference>
<dbReference type="GeneID" id="5010762"/>
<sequence length="2722" mass="316413">MKNIASICNSPLYLYLGSDEFAIELLQASLYDFKFEYNYMDDKQMLFNVCHYSCQTCNGPLENNCINCQENTNRHYLIEQKKCKCNHGYIDIPDEKVCRAFEDEYSSVYQLEGTRYAEAQCEFGYFLYPNKNNSFECKICPQSNTYDILCVDCIYYPLTWYLKPICKYDLISEKYTAQSAFEQVKRDKFNYDFYLIDLNSVITLHSGFMDFCDIELDYSCFRTKYYHLGKQVNAKCKPNYYFQNEDCIFTNINCLLASSDGNCLQTKIGMYQYNSNFYECPFTCLTCEHNLESNSLQCQSCLKGYALDDGKCVSCGNFCALCQKYHDSNTDTKYLRCLKCLDDSKYFLSFDGINCFENKIQNCHYAFQALSNDFQVNTLDLNFTPRNDWQNIITTCGRCHFSYVLIMETNNCLLQPDDKCFFLFAERLSNSTFLDEFKLNNLLQTYYDTNDYGELISLAFDPNDFSLFVTSIQYCMIHQAYDEQIRYKIVQFNLQCPGYIENCETCLREKVTYTGIVHICLICKQGYYADRISGKCFQCPSDQNCLYCTQQQKLLKDSWKIYIRAFYQLFINSNDDHPFKLYAQSEAQDDYEIICTFCKKGDELVNDNCIKACPDSCLECQYINGRNQCIRCQLEYQGRKLSLSENECIECPQNCALCRIRSQEEIYLINPFFNNEKYITNTYQCLQSFEDQEYYFDQELGSFIDCINIEQCEKQLIIPINLFCSQQDFITALNEQQTDYNKEQFKKSNIMLEDLFSGSSFKEFENDHFYFQANSKLIKTIFLQIKSVKPQTCKINGNATIQQIFSQNIFSAINVELQINFNKNTIIQFERTITFQNFNKITILGGIFQPQSNNYLKQLIFQSLLPQVIVIDSSIYQQISQKIDQSQLIFSNVTQLNINNFKIIDLIQNNIDKFIQITNTSFSKLIKLQNFEILNSILNNQITLFFCLNNQDIVELSDLYINAQFTNSTFVETGNEKQYSKLIIKNINFKIDLLNCLKFMSWLYFNEICLSGISFFNSTIENSTLIILNSYSNLKDVMIKDNQFKQFSYGILNSNQSFENNLLMEFTNIILEHNEYHQTTKLICFNKYNYGYSYTRINNLIISNNFATSINSNFNLKTQNLALMYIQLDEVYLANINIYRGYGLKEISIQDAKVLRIVSSIITQSDEHKFLGLHQYLDCQLQQVQGQYYLQSLFITSVLDFEIIDMQIRNIQSYNSPVIYYKSSDSITQSQLEKIRLINFVVEQNLLLLSNSQFQTAIIFIESIQQTTLEVKNVSFIGNILHEYVQNNLQISSLLLNFNCILGLITITNSHFSQNTLYNSTDNLIFIKSQQLKMTNNTFYQNSYFNYQYMQPFLLWGFGESEEVSYQQINSIFQVKSNSGVGQFLVENLEIKFCHFEQSVGFQGGALYIQAQRNSIVTISETQFKNISTLFTKDLGQGGSIYLDGTTSETLNLSISQLKINDITAKEDGGFIYIKSDSPIISISIIQLYIRNIYSKLGSFIYVVFSNVPSVQQIVKLNSIFIQNTQDGFINYLNQYTQLSNSDQLALINNRALFFFDSVINLIIYNVDIDNIFMESALIIQNAQIVSINNFTASHGLINNCLLKLNQNLCIYIKIQINNLQVQNISIVLQLKSYNCEQSTVLDQKTYFQCISNDRKKTAPLNLQQLSTNQQFSYGNCIILQIEEQYEQEENVILVNENSGLLLFLDLTDLTYLKLNNLIFSSINCKFCQNGLIFQQFLRVEDLLLKQQISNLKVTHSQCGLSGCFQIKKQNSSRLLTQAEVNIQEMNLEVFIDSYVCQYNIAQNGTCLFIENVRVLISNSIFQYNKASETGGAIFVKMKQDILITSSVISFNSAFIGGGIYLFDQQDIDYFHLNTIVNNNQAQFFGENIISSPQKLTVTLQDENTKLSTKSIIKSEDLLIQQVITQQNASDQYQYLHLPSGQQISLYEYFSKSNRTYTSLNQKFRVLALGKDNSIIKNLKNSYCNIDSRRINLSEYQYEQIPFSNNFTNLDSTEDYNLDDLIVYFDNELPPHIVLQLQFICNSVVVANYNQKYPYNLLSTHQNYKLRINIKTLPCQFGEIKNYTDYSCIPCDNNQGLFSTTLNSQKCELKDEISTISVKSALLNLKFGYWRPYFQSNLVSYCLNLPENCLGGWLEGDESCFKGHIGALCEQCDLYNIRGGGQYSISSKYSCGLCAENNRNVIIITSVSIWTLISILISVQSTIKAIQEFVRNFCFKKMGLAVNQRINQSAILIKMLTNYLQIISSIVTFQLKLPIALEGTVNAMGSPIQAMTYSLDCFLSYAFHIEIQYARMIWQIILPLIYISVFLQGYLFLILKKRISFNVCVITTTFIYMYIYLQPSVIGGFVQLISYREISGYKWIQSNVSQRYDSSQHEQWMLRLCFPLLFIFAIFVPIYFFLGLHRNSEKLDQKKVRLQWGYLYNEYTKSAYFWEVIKIAQKELMIIFLTYYEDRIIIKATIVLLITGLYLELNKKYKPYKQSLLNQLDCYSTNVCLASIVLAIGIYISQQQNSIEIQIPYQIIIIVLNIHVAYLLISKIVVEYFREKTTDYQDKLDIIRQAIRKLFPSFQKIAFLRRVLTDRNQQRIRVRKYYLKLRGFLIPLAKEMILIKKSQGHHVSIERNLDSNLNTNHLSLRSPSLIREGQQLIRNPHLAYSLNFSKNMTNSYAFDKIRSQQLHQIQQTFDTNHNTRAALKNDQNKDIQDE</sequence>
<evidence type="ECO:0000256" key="1">
    <source>
        <dbReference type="SAM" id="Phobius"/>
    </source>
</evidence>
<evidence type="ECO:0000313" key="2">
    <source>
        <dbReference type="EMBL" id="CAK57580.1"/>
    </source>
</evidence>
<feature type="transmembrane region" description="Helical" evidence="1">
    <location>
        <begin position="2396"/>
        <end position="2418"/>
    </location>
</feature>
<feature type="transmembrane region" description="Helical" evidence="1">
    <location>
        <begin position="2535"/>
        <end position="2553"/>
    </location>
</feature>
<dbReference type="InParanoid" id="A0BGB3"/>
<dbReference type="Proteomes" id="UP000000600">
    <property type="component" value="Unassembled WGS sequence"/>
</dbReference>
<feature type="transmembrane region" description="Helical" evidence="1">
    <location>
        <begin position="2339"/>
        <end position="2357"/>
    </location>
</feature>
<dbReference type="PANTHER" id="PTHR11319">
    <property type="entry name" value="G PROTEIN-COUPLED RECEPTOR-RELATED"/>
    <property type="match status" value="1"/>
</dbReference>
<feature type="transmembrane region" description="Helical" evidence="1">
    <location>
        <begin position="2313"/>
        <end position="2333"/>
    </location>
</feature>
<dbReference type="SUPFAM" id="SSF57184">
    <property type="entry name" value="Growth factor receptor domain"/>
    <property type="match status" value="3"/>
</dbReference>
<dbReference type="HOGENOM" id="CLU_000411_0_0_1"/>
<keyword evidence="1" id="KW-1133">Transmembrane helix</keyword>
<dbReference type="CDD" id="cd00064">
    <property type="entry name" value="FU"/>
    <property type="match status" value="2"/>
</dbReference>
<name>A0BGB3_PARTE</name>
<organism evidence="2 3">
    <name type="scientific">Paramecium tetraurelia</name>
    <dbReference type="NCBI Taxonomy" id="5888"/>
    <lineage>
        <taxon>Eukaryota</taxon>
        <taxon>Sar</taxon>
        <taxon>Alveolata</taxon>
        <taxon>Ciliophora</taxon>
        <taxon>Intramacronucleata</taxon>
        <taxon>Oligohymenophorea</taxon>
        <taxon>Peniculida</taxon>
        <taxon>Parameciidae</taxon>
        <taxon>Paramecium</taxon>
    </lineage>
</organism>